<dbReference type="GO" id="GO:0019150">
    <property type="term" value="F:D-ribulokinase activity"/>
    <property type="evidence" value="ECO:0007669"/>
    <property type="project" value="TreeGrafter"/>
</dbReference>
<dbReference type="OMA" id="HKAMWHE"/>
<dbReference type="Pfam" id="PF00370">
    <property type="entry name" value="FGGY_N"/>
    <property type="match status" value="1"/>
</dbReference>
<proteinExistence type="inferred from homology"/>
<comment type="similarity">
    <text evidence="1">Belongs to the FGGY kinase family.</text>
</comment>
<evidence type="ECO:0000259" key="4">
    <source>
        <dbReference type="Pfam" id="PF00370"/>
    </source>
</evidence>
<dbReference type="Gene3D" id="3.30.420.40">
    <property type="match status" value="1"/>
</dbReference>
<evidence type="ECO:0000256" key="3">
    <source>
        <dbReference type="ARBA" id="ARBA00022777"/>
    </source>
</evidence>
<dbReference type="SUPFAM" id="SSF53067">
    <property type="entry name" value="Actin-like ATPase domain"/>
    <property type="match status" value="2"/>
</dbReference>
<evidence type="ECO:0000313" key="6">
    <source>
        <dbReference type="EnsemblMetazoa" id="SMAR013813-PA"/>
    </source>
</evidence>
<dbReference type="InterPro" id="IPR000577">
    <property type="entry name" value="Carb_kinase_FGGY"/>
</dbReference>
<evidence type="ECO:0000259" key="5">
    <source>
        <dbReference type="Pfam" id="PF02782"/>
    </source>
</evidence>
<dbReference type="eggNOG" id="KOG2517">
    <property type="taxonomic scope" value="Eukaryota"/>
</dbReference>
<dbReference type="InterPro" id="IPR043129">
    <property type="entry name" value="ATPase_NBD"/>
</dbReference>
<dbReference type="PANTHER" id="PTHR43435">
    <property type="entry name" value="RIBULOKINASE"/>
    <property type="match status" value="1"/>
</dbReference>
<dbReference type="HOGENOM" id="CLU_009281_10_2_1"/>
<sequence>MAEMTIGRTSDNFAIHLPELVDPVTESDDFGRANEGLLFIPTLQGRIDVGTQSVRCALVDSSGIVKTVAIRPIQTWSPSDNLYQQSSENIWQACCASCKDVISSSEIDKSLIDGIGFDATCSLVVLDKHFNPLSVNLKNDNDEIERPVQDVIMWMDHRAATQAHFINAKNYDSLKSVGGKISLEMQPPKLLWLKENMPKKWWQNAGYFMDLPDYLTWRATKSLTRSLCSVTCKWLFSGDGNLGWDKFMWKQIGLQDVLQDTLVLEPGKACGSGLTSESAQELGLKAEVAVGASLIDAYAGALGLLACNPAIDLHLQDVSSKLAIICGTSTCHIAISQIAKFVPGVWGPYFSVLIPKFWTNEGGQSVTGKLLDYIITSHPSFIRRSKPDQDLNLVYKELHQHLLAMHREEKNANVAHLADQLHVYPDFHGNRSPLADSSLKGMVCGLTLNSSIRDLAIYYLATIQALAYSTKQIIGAMETAGHSFRCILMCGGLAKNDLYVTTHADVMGLPVIRPNEPESVLLGSAMLGAVAAGEFTSLENAMNRMGGEGHVTFPQENTRL</sequence>
<dbReference type="GO" id="GO:0005737">
    <property type="term" value="C:cytoplasm"/>
    <property type="evidence" value="ECO:0007669"/>
    <property type="project" value="TreeGrafter"/>
</dbReference>
<accession>T1JIY2</accession>
<dbReference type="Gene3D" id="1.20.58.2240">
    <property type="match status" value="1"/>
</dbReference>
<dbReference type="InterPro" id="IPR018485">
    <property type="entry name" value="FGGY_C"/>
</dbReference>
<evidence type="ECO:0000256" key="2">
    <source>
        <dbReference type="ARBA" id="ARBA00022679"/>
    </source>
</evidence>
<dbReference type="PhylomeDB" id="T1JIY2"/>
<dbReference type="Proteomes" id="UP000014500">
    <property type="component" value="Unassembled WGS sequence"/>
</dbReference>
<keyword evidence="2" id="KW-0808">Transferase</keyword>
<dbReference type="PANTHER" id="PTHR43435:SF4">
    <property type="entry name" value="FGGY CARBOHYDRATE KINASE DOMAIN-CONTAINING PROTEIN"/>
    <property type="match status" value="1"/>
</dbReference>
<dbReference type="EMBL" id="JH432213">
    <property type="status" value="NOT_ANNOTATED_CDS"/>
    <property type="molecule type" value="Genomic_DNA"/>
</dbReference>
<dbReference type="InterPro" id="IPR006003">
    <property type="entry name" value="FGGY_RbtK-like"/>
</dbReference>
<keyword evidence="3" id="KW-0418">Kinase</keyword>
<dbReference type="CDD" id="cd07782">
    <property type="entry name" value="ASKHA_NBD_FGGY_D-RBK"/>
    <property type="match status" value="1"/>
</dbReference>
<dbReference type="NCBIfam" id="TIGR01315">
    <property type="entry name" value="5C_CHO_kinase"/>
    <property type="match status" value="1"/>
</dbReference>
<dbReference type="EnsemblMetazoa" id="SMAR013813-RA">
    <property type="protein sequence ID" value="SMAR013813-PA"/>
    <property type="gene ID" value="SMAR013813"/>
</dbReference>
<evidence type="ECO:0000313" key="7">
    <source>
        <dbReference type="Proteomes" id="UP000014500"/>
    </source>
</evidence>
<name>T1JIY2_STRMM</name>
<dbReference type="InterPro" id="IPR018484">
    <property type="entry name" value="FGGY_N"/>
</dbReference>
<dbReference type="PIRSF" id="PIRSF000538">
    <property type="entry name" value="GlpK"/>
    <property type="match status" value="1"/>
</dbReference>
<dbReference type="Pfam" id="PF02782">
    <property type="entry name" value="FGGY_C"/>
    <property type="match status" value="1"/>
</dbReference>
<feature type="domain" description="Carbohydrate kinase FGGY N-terminal" evidence="4">
    <location>
        <begin position="46"/>
        <end position="303"/>
    </location>
</feature>
<dbReference type="AlphaFoldDB" id="T1JIY2"/>
<organism evidence="6 7">
    <name type="scientific">Strigamia maritima</name>
    <name type="common">European centipede</name>
    <name type="synonym">Geophilus maritimus</name>
    <dbReference type="NCBI Taxonomy" id="126957"/>
    <lineage>
        <taxon>Eukaryota</taxon>
        <taxon>Metazoa</taxon>
        <taxon>Ecdysozoa</taxon>
        <taxon>Arthropoda</taxon>
        <taxon>Myriapoda</taxon>
        <taxon>Chilopoda</taxon>
        <taxon>Pleurostigmophora</taxon>
        <taxon>Geophilomorpha</taxon>
        <taxon>Linotaeniidae</taxon>
        <taxon>Strigamia</taxon>
    </lineage>
</organism>
<dbReference type="STRING" id="126957.T1JIY2"/>
<keyword evidence="7" id="KW-1185">Reference proteome</keyword>
<reference evidence="6" key="2">
    <citation type="submission" date="2015-02" db="UniProtKB">
        <authorList>
            <consortium name="EnsemblMetazoa"/>
        </authorList>
    </citation>
    <scope>IDENTIFICATION</scope>
</reference>
<reference evidence="7" key="1">
    <citation type="submission" date="2011-05" db="EMBL/GenBank/DDBJ databases">
        <authorList>
            <person name="Richards S.R."/>
            <person name="Qu J."/>
            <person name="Jiang H."/>
            <person name="Jhangiani S.N."/>
            <person name="Agravi P."/>
            <person name="Goodspeed R."/>
            <person name="Gross S."/>
            <person name="Mandapat C."/>
            <person name="Jackson L."/>
            <person name="Mathew T."/>
            <person name="Pu L."/>
            <person name="Thornton R."/>
            <person name="Saada N."/>
            <person name="Wilczek-Boney K.B."/>
            <person name="Lee S."/>
            <person name="Kovar C."/>
            <person name="Wu Y."/>
            <person name="Scherer S.E."/>
            <person name="Worley K.C."/>
            <person name="Muzny D.M."/>
            <person name="Gibbs R."/>
        </authorList>
    </citation>
    <scope>NUCLEOTIDE SEQUENCE</scope>
    <source>
        <strain evidence="7">Brora</strain>
    </source>
</reference>
<evidence type="ECO:0000256" key="1">
    <source>
        <dbReference type="ARBA" id="ARBA00009156"/>
    </source>
</evidence>
<feature type="domain" description="Carbohydrate kinase FGGY C-terminal" evidence="5">
    <location>
        <begin position="322"/>
        <end position="532"/>
    </location>
</feature>
<protein>
    <recommendedName>
        <fullName evidence="8">Carbohydrate kinase FGGY C-terminal domain-containing protein</fullName>
    </recommendedName>
</protein>
<dbReference type="GO" id="GO:0019321">
    <property type="term" value="P:pentose metabolic process"/>
    <property type="evidence" value="ECO:0007669"/>
    <property type="project" value="TreeGrafter"/>
</dbReference>
<evidence type="ECO:0008006" key="8">
    <source>
        <dbReference type="Google" id="ProtNLM"/>
    </source>
</evidence>